<organism evidence="1 2">
    <name type="scientific">Roseateles hydrophilus</name>
    <dbReference type="NCBI Taxonomy" id="2975054"/>
    <lineage>
        <taxon>Bacteria</taxon>
        <taxon>Pseudomonadati</taxon>
        <taxon>Pseudomonadota</taxon>
        <taxon>Betaproteobacteria</taxon>
        <taxon>Burkholderiales</taxon>
        <taxon>Sphaerotilaceae</taxon>
        <taxon>Roseateles</taxon>
    </lineage>
</organism>
<accession>A0ACC6CBH7</accession>
<proteinExistence type="predicted"/>
<sequence length="375" mass="39590">MKQALDAAWQRSIDAAESQGRQARARAEQAAAQSWLAAPAALSASQREGRAGLPAGARETELGLALPLWRPGQRAAGGEASDAELAWADASEQAQRLRLAGQLREAAGAARLAAAEAAQAQQQVETLRRLADDVARRVQAGDLALADSLAARAELLAAEAQWRSSQQALQAQRAAWRLLTGFDAQPAEAPAASTPQDLPDAHPELRLADAALALSQRRLALARLQRGAAPELSIGLRQERPGGALPSQQSVVVGLRVPFGGQAHQQPRIAAALADDEVARAQQRRTRERLTAELALAAEQAQASQAQAALERDRAALLRERAQLIDKSFRAGETPLPELLRALGAAALADAASARQQASHQLALARLQQALGNLP</sequence>
<dbReference type="Proteomes" id="UP001076464">
    <property type="component" value="Unassembled WGS sequence"/>
</dbReference>
<dbReference type="EMBL" id="JAPPUY010000003">
    <property type="protein sequence ID" value="MCY4745765.1"/>
    <property type="molecule type" value="Genomic_DNA"/>
</dbReference>
<protein>
    <submittedName>
        <fullName evidence="1">TolC family protein</fullName>
    </submittedName>
</protein>
<evidence type="ECO:0000313" key="2">
    <source>
        <dbReference type="Proteomes" id="UP001076464"/>
    </source>
</evidence>
<name>A0ACC6CBH7_9BURK</name>
<evidence type="ECO:0000313" key="1">
    <source>
        <dbReference type="EMBL" id="MCY4745765.1"/>
    </source>
</evidence>
<comment type="caution">
    <text evidence="1">The sequence shown here is derived from an EMBL/GenBank/DDBJ whole genome shotgun (WGS) entry which is preliminary data.</text>
</comment>
<keyword evidence="2" id="KW-1185">Reference proteome</keyword>
<reference evidence="1" key="1">
    <citation type="submission" date="2022-08" db="EMBL/GenBank/DDBJ databases">
        <title>Genome sequencing of Pelomonas sp. UHG3.</title>
        <authorList>
            <person name="So Y."/>
        </authorList>
    </citation>
    <scope>NUCLEOTIDE SEQUENCE</scope>
    <source>
        <strain evidence="1">UHG3</strain>
    </source>
</reference>
<gene>
    <name evidence="1" type="ORF">NYO99_12345</name>
</gene>